<accession>J3JGK9</accession>
<evidence type="ECO:0000256" key="1">
    <source>
        <dbReference type="SAM" id="Phobius"/>
    </source>
</evidence>
<reference evidence="2 3" key="1">
    <citation type="journal article" date="2012" name="J. Bacteriol.">
        <title>Draft Genome Sequence of the Extremely Halophilic Archaeon Halogranum salarium B-1T.</title>
        <authorList>
            <person name="Kim K.K."/>
            <person name="Lee K.C."/>
            <person name="Lee J.S."/>
        </authorList>
    </citation>
    <scope>NUCLEOTIDE SEQUENCE [LARGE SCALE GENOMIC DNA]</scope>
    <source>
        <strain evidence="2 3">B-1</strain>
    </source>
</reference>
<keyword evidence="1" id="KW-0472">Membrane</keyword>
<dbReference type="AlphaFoldDB" id="J3JGK9"/>
<gene>
    <name evidence="2" type="ORF">HSB1_08270</name>
</gene>
<evidence type="ECO:0000313" key="2">
    <source>
        <dbReference type="EMBL" id="EJN60224.1"/>
    </source>
</evidence>
<feature type="transmembrane region" description="Helical" evidence="1">
    <location>
        <begin position="79"/>
        <end position="97"/>
    </location>
</feature>
<feature type="transmembrane region" description="Helical" evidence="1">
    <location>
        <begin position="53"/>
        <end position="73"/>
    </location>
</feature>
<organism evidence="2 3">
    <name type="scientific">Halogranum salarium B-1</name>
    <dbReference type="NCBI Taxonomy" id="1210908"/>
    <lineage>
        <taxon>Archaea</taxon>
        <taxon>Methanobacteriati</taxon>
        <taxon>Methanobacteriota</taxon>
        <taxon>Stenosarchaea group</taxon>
        <taxon>Halobacteria</taxon>
        <taxon>Halobacteriales</taxon>
        <taxon>Haloferacaceae</taxon>
    </lineage>
</organism>
<protein>
    <submittedName>
        <fullName evidence="2">Uncharacterized protein</fullName>
    </submittedName>
</protein>
<dbReference type="EMBL" id="ALJD01000003">
    <property type="protein sequence ID" value="EJN60224.1"/>
    <property type="molecule type" value="Genomic_DNA"/>
</dbReference>
<dbReference type="RefSeq" id="WP_009365940.1">
    <property type="nucleotide sequence ID" value="NZ_ALJD01000003.1"/>
</dbReference>
<keyword evidence="1" id="KW-1133">Transmembrane helix</keyword>
<proteinExistence type="predicted"/>
<keyword evidence="1" id="KW-0812">Transmembrane</keyword>
<comment type="caution">
    <text evidence="2">The sequence shown here is derived from an EMBL/GenBank/DDBJ whole genome shotgun (WGS) entry which is preliminary data.</text>
</comment>
<name>J3JGK9_9EURY</name>
<sequence>MPVDSGSLSLVLFSFLVSGLAVVTVGAAATAWRTENPRLERVGWVLARRAGTLLGGIGLFVAGVVAFCVAVSWRVLDVVWVLELFAPPTALYVLVLVKRGVRGLVYG</sequence>
<feature type="transmembrane region" description="Helical" evidence="1">
    <location>
        <begin position="12"/>
        <end position="32"/>
    </location>
</feature>
<evidence type="ECO:0000313" key="3">
    <source>
        <dbReference type="Proteomes" id="UP000007813"/>
    </source>
</evidence>
<dbReference type="Proteomes" id="UP000007813">
    <property type="component" value="Unassembled WGS sequence"/>
</dbReference>